<dbReference type="Proteomes" id="UP000034883">
    <property type="component" value="Chromosome"/>
</dbReference>
<dbReference type="STRING" id="927083.DB32_005098"/>
<accession>A0A0F6SG24</accession>
<organism evidence="1 2">
    <name type="scientific">Sandaracinus amylolyticus</name>
    <dbReference type="NCBI Taxonomy" id="927083"/>
    <lineage>
        <taxon>Bacteria</taxon>
        <taxon>Pseudomonadati</taxon>
        <taxon>Myxococcota</taxon>
        <taxon>Polyangia</taxon>
        <taxon>Polyangiales</taxon>
        <taxon>Sandaracinaceae</taxon>
        <taxon>Sandaracinus</taxon>
    </lineage>
</organism>
<sequence length="44" mass="4963">MLLLAVVALHVLSLLRWLVWGVVDTRRPFARRALGPARALLVGW</sequence>
<proteinExistence type="predicted"/>
<gene>
    <name evidence="1" type="ORF">DB32_005098</name>
</gene>
<name>A0A0F6SG24_9BACT</name>
<evidence type="ECO:0000313" key="2">
    <source>
        <dbReference type="Proteomes" id="UP000034883"/>
    </source>
</evidence>
<keyword evidence="2" id="KW-1185">Reference proteome</keyword>
<evidence type="ECO:0000313" key="1">
    <source>
        <dbReference type="EMBL" id="AKF07949.1"/>
    </source>
</evidence>
<reference evidence="1 2" key="1">
    <citation type="submission" date="2015-03" db="EMBL/GenBank/DDBJ databases">
        <title>Genome assembly of Sandaracinus amylolyticus DSM 53668.</title>
        <authorList>
            <person name="Sharma G."/>
            <person name="Subramanian S."/>
        </authorList>
    </citation>
    <scope>NUCLEOTIDE SEQUENCE [LARGE SCALE GENOMIC DNA]</scope>
    <source>
        <strain evidence="1 2">DSM 53668</strain>
    </source>
</reference>
<dbReference type="KEGG" id="samy:DB32_005098"/>
<dbReference type="AlphaFoldDB" id="A0A0F6SG24"/>
<dbReference type="EMBL" id="CP011125">
    <property type="protein sequence ID" value="AKF07949.1"/>
    <property type="molecule type" value="Genomic_DNA"/>
</dbReference>
<protein>
    <submittedName>
        <fullName evidence="1">Uncharacterized protein</fullName>
    </submittedName>
</protein>